<evidence type="ECO:0000256" key="1">
    <source>
        <dbReference type="SAM" id="MobiDB-lite"/>
    </source>
</evidence>
<dbReference type="Proteomes" id="UP000299102">
    <property type="component" value="Unassembled WGS sequence"/>
</dbReference>
<feature type="domain" description="Heme NO-binding" evidence="2">
    <location>
        <begin position="400"/>
        <end position="503"/>
    </location>
</feature>
<dbReference type="Gene3D" id="3.90.1520.10">
    <property type="entry name" value="H-NOX domain"/>
    <property type="match status" value="2"/>
</dbReference>
<feature type="region of interest" description="Disordered" evidence="1">
    <location>
        <begin position="300"/>
        <end position="354"/>
    </location>
</feature>
<dbReference type="InterPro" id="IPR038158">
    <property type="entry name" value="H-NOX_domain_sf"/>
</dbReference>
<dbReference type="STRING" id="151549.A0A4C1TMH5"/>
<name>A0A4C1TMH5_EUMVA</name>
<dbReference type="InterPro" id="IPR011644">
    <property type="entry name" value="Heme_NO-bd"/>
</dbReference>
<organism evidence="3 4">
    <name type="scientific">Eumeta variegata</name>
    <name type="common">Bagworm moth</name>
    <name type="synonym">Eumeta japonica</name>
    <dbReference type="NCBI Taxonomy" id="151549"/>
    <lineage>
        <taxon>Eukaryota</taxon>
        <taxon>Metazoa</taxon>
        <taxon>Ecdysozoa</taxon>
        <taxon>Arthropoda</taxon>
        <taxon>Hexapoda</taxon>
        <taxon>Insecta</taxon>
        <taxon>Pterygota</taxon>
        <taxon>Neoptera</taxon>
        <taxon>Endopterygota</taxon>
        <taxon>Lepidoptera</taxon>
        <taxon>Glossata</taxon>
        <taxon>Ditrysia</taxon>
        <taxon>Tineoidea</taxon>
        <taxon>Psychidae</taxon>
        <taxon>Oiketicinae</taxon>
        <taxon>Eumeta</taxon>
    </lineage>
</organism>
<dbReference type="GO" id="GO:0004383">
    <property type="term" value="F:guanylate cyclase activity"/>
    <property type="evidence" value="ECO:0007669"/>
    <property type="project" value="TreeGrafter"/>
</dbReference>
<dbReference type="OrthoDB" id="60033at2759"/>
<feature type="domain" description="Heme NO-binding" evidence="2">
    <location>
        <begin position="151"/>
        <end position="200"/>
    </location>
</feature>
<keyword evidence="4" id="KW-1185">Reference proteome</keyword>
<sequence length="571" mass="64580">MAPVLFEQASTPKLDRLCVLKCAYDRGRFTRVKSLRWGSTSAPFNARYEQDMILLNLHLTRWDTKTNKNIKVCRIAVSFYDVCILSDAIVPSVIKLSVQQSLLRSSTTSASTAYATDTRTDFIKCLRLAETARAGALQDERRLVHRRADVAPQECGQEIWDSILTEAGARNAVFSATQQYPDALMLRIASALAGMFTKDANSPVTSSPENPSQKKPSLKSKQNWRSVSVHADYRTQAFKCPFSATNALTAATKKEISGYSSSEEIRYRTISSDKISEEPEQFSKTIESLKNNVIQQERSITENVESTQNETSKCEVNKVDSSPENTPSTSTEYSPSDEKKEAEAVAASTQKRDSLSKISTARKNSCNVIESYRRRGSSSARKLSLTCGLDKYAAMKEKFGTPEKVMHFFGRCFVKFFSNYGYDTMIRATGRYFCTFLQSVDSIHQRMRFTFPRMRSPSMQLTRAHRHGAELVYSTTRLGFTHYLMGQLYEIAEDIFSLKLKVSVVKENHEGPYYVAVLRLEFDNSDYKVTVQRTELCHSELLANDVIHRLYAPRPFLHPPALLFYAFATLS</sequence>
<dbReference type="EMBL" id="BGZK01000065">
    <property type="protein sequence ID" value="GBP14598.1"/>
    <property type="molecule type" value="Genomic_DNA"/>
</dbReference>
<reference evidence="3 4" key="1">
    <citation type="journal article" date="2019" name="Commun. Biol.">
        <title>The bagworm genome reveals a unique fibroin gene that provides high tensile strength.</title>
        <authorList>
            <person name="Kono N."/>
            <person name="Nakamura H."/>
            <person name="Ohtoshi R."/>
            <person name="Tomita M."/>
            <person name="Numata K."/>
            <person name="Arakawa K."/>
        </authorList>
    </citation>
    <scope>NUCLEOTIDE SEQUENCE [LARGE SCALE GENOMIC DNA]</scope>
</reference>
<dbReference type="GO" id="GO:0019934">
    <property type="term" value="P:cGMP-mediated signaling"/>
    <property type="evidence" value="ECO:0007669"/>
    <property type="project" value="TreeGrafter"/>
</dbReference>
<evidence type="ECO:0000313" key="3">
    <source>
        <dbReference type="EMBL" id="GBP14598.1"/>
    </source>
</evidence>
<dbReference type="SUPFAM" id="SSF111126">
    <property type="entry name" value="Ligand-binding domain in the NO signalling and Golgi transport"/>
    <property type="match status" value="1"/>
</dbReference>
<evidence type="ECO:0000259" key="2">
    <source>
        <dbReference type="Pfam" id="PF07700"/>
    </source>
</evidence>
<feature type="compositionally biased region" description="Low complexity" evidence="1">
    <location>
        <begin position="211"/>
        <end position="221"/>
    </location>
</feature>
<feature type="compositionally biased region" description="Polar residues" evidence="1">
    <location>
        <begin position="300"/>
        <end position="311"/>
    </location>
</feature>
<dbReference type="GO" id="GO:0008074">
    <property type="term" value="C:guanylate cyclase complex, soluble"/>
    <property type="evidence" value="ECO:0007669"/>
    <property type="project" value="TreeGrafter"/>
</dbReference>
<evidence type="ECO:0000313" key="4">
    <source>
        <dbReference type="Proteomes" id="UP000299102"/>
    </source>
</evidence>
<protein>
    <submittedName>
        <fullName evidence="3">Soluble guanylate cyclase 89Da</fullName>
    </submittedName>
</protein>
<gene>
    <name evidence="3" type="primary">Gyc89Da</name>
    <name evidence="3" type="ORF">EVAR_93472_1</name>
</gene>
<dbReference type="InterPro" id="IPR024096">
    <property type="entry name" value="NO_sig/Golgi_transp_ligand-bd"/>
</dbReference>
<dbReference type="GO" id="GO:0070482">
    <property type="term" value="P:response to oxygen levels"/>
    <property type="evidence" value="ECO:0007669"/>
    <property type="project" value="TreeGrafter"/>
</dbReference>
<proteinExistence type="predicted"/>
<comment type="caution">
    <text evidence="3">The sequence shown here is derived from an EMBL/GenBank/DDBJ whole genome shotgun (WGS) entry which is preliminary data.</text>
</comment>
<feature type="region of interest" description="Disordered" evidence="1">
    <location>
        <begin position="200"/>
        <end position="224"/>
    </location>
</feature>
<accession>A0A4C1TMH5</accession>
<dbReference type="AlphaFoldDB" id="A0A4C1TMH5"/>
<dbReference type="PANTHER" id="PTHR45655:SF5">
    <property type="entry name" value="SOLUBLE GUANYLATE CYCLASE 89DA-RELATED"/>
    <property type="match status" value="1"/>
</dbReference>
<dbReference type="Pfam" id="PF07700">
    <property type="entry name" value="HNOB"/>
    <property type="match status" value="2"/>
</dbReference>
<feature type="compositionally biased region" description="Low complexity" evidence="1">
    <location>
        <begin position="322"/>
        <end position="334"/>
    </location>
</feature>
<dbReference type="GO" id="GO:0020037">
    <property type="term" value="F:heme binding"/>
    <property type="evidence" value="ECO:0007669"/>
    <property type="project" value="InterPro"/>
</dbReference>
<dbReference type="PANTHER" id="PTHR45655">
    <property type="entry name" value="GUANYLATE CYCLASE SOLUBLE SUBUNIT BETA-2"/>
    <property type="match status" value="1"/>
</dbReference>
<feature type="compositionally biased region" description="Polar residues" evidence="1">
    <location>
        <begin position="200"/>
        <end position="210"/>
    </location>
</feature>